<dbReference type="InterPro" id="IPR049492">
    <property type="entry name" value="BD-FAE-like_dom"/>
</dbReference>
<dbReference type="Gene3D" id="3.40.50.1820">
    <property type="entry name" value="alpha/beta hydrolase"/>
    <property type="match status" value="1"/>
</dbReference>
<dbReference type="PANTHER" id="PTHR48081">
    <property type="entry name" value="AB HYDROLASE SUPERFAMILY PROTEIN C4A8.06C"/>
    <property type="match status" value="1"/>
</dbReference>
<keyword evidence="5" id="KW-1185">Reference proteome</keyword>
<keyword evidence="2" id="KW-0732">Signal</keyword>
<feature type="domain" description="BD-FAE-like" evidence="3">
    <location>
        <begin position="51"/>
        <end position="228"/>
    </location>
</feature>
<gene>
    <name evidence="4" type="ORF">PX52LOC_03290</name>
</gene>
<accession>A0A5C1AGV9</accession>
<proteinExistence type="predicted"/>
<protein>
    <submittedName>
        <fullName evidence="4">Alpha/beta hydrolase</fullName>
    </submittedName>
</protein>
<dbReference type="KEGG" id="lrs:PX52LOC_03290"/>
<dbReference type="InterPro" id="IPR029058">
    <property type="entry name" value="AB_hydrolase_fold"/>
</dbReference>
<dbReference type="SUPFAM" id="SSF53474">
    <property type="entry name" value="alpha/beta-Hydrolases"/>
    <property type="match status" value="1"/>
</dbReference>
<dbReference type="AlphaFoldDB" id="A0A5C1AGV9"/>
<dbReference type="EMBL" id="CP042425">
    <property type="protein sequence ID" value="QEL16344.1"/>
    <property type="molecule type" value="Genomic_DNA"/>
</dbReference>
<dbReference type="Proteomes" id="UP000324974">
    <property type="component" value="Chromosome"/>
</dbReference>
<keyword evidence="1 4" id="KW-0378">Hydrolase</keyword>
<evidence type="ECO:0000313" key="5">
    <source>
        <dbReference type="Proteomes" id="UP000324974"/>
    </source>
</evidence>
<dbReference type="PANTHER" id="PTHR48081:SF33">
    <property type="entry name" value="KYNURENINE FORMAMIDASE"/>
    <property type="match status" value="1"/>
</dbReference>
<dbReference type="InterPro" id="IPR050300">
    <property type="entry name" value="GDXG_lipolytic_enzyme"/>
</dbReference>
<evidence type="ECO:0000256" key="2">
    <source>
        <dbReference type="SAM" id="SignalP"/>
    </source>
</evidence>
<name>A0A5C1AGV9_9BACT</name>
<feature type="signal peptide" evidence="2">
    <location>
        <begin position="1"/>
        <end position="23"/>
    </location>
</feature>
<reference evidence="5" key="1">
    <citation type="submission" date="2019-08" db="EMBL/GenBank/DDBJ databases">
        <title>Limnoglobus roseus gen. nov., sp. nov., a novel freshwater planctomycete with a giant genome from the family Gemmataceae.</title>
        <authorList>
            <person name="Kulichevskaya I.S."/>
            <person name="Naumoff D.G."/>
            <person name="Miroshnikov K."/>
            <person name="Ivanova A."/>
            <person name="Philippov D.A."/>
            <person name="Hakobyan A."/>
            <person name="Rijpstra I.C."/>
            <person name="Sinninghe Damste J.S."/>
            <person name="Liesack W."/>
            <person name="Dedysh S.N."/>
        </authorList>
    </citation>
    <scope>NUCLEOTIDE SEQUENCE [LARGE SCALE GENOMIC DNA]</scope>
    <source>
        <strain evidence="5">PX52</strain>
    </source>
</reference>
<evidence type="ECO:0000256" key="1">
    <source>
        <dbReference type="ARBA" id="ARBA00022801"/>
    </source>
</evidence>
<feature type="chain" id="PRO_5022819919" evidence="2">
    <location>
        <begin position="24"/>
        <end position="279"/>
    </location>
</feature>
<sequence length="279" mass="29194">MKRLTYLWFAVAATLFAAGSMPAAEKLNAVKVVADVAYHTGDGVDAERHKLDLYLPEGKSGVPVVVFFHGGGYQKGDRKGAAQFGETLARQGVAVAAVGYRLVPAARYPAPVEDGAKAVAWVQKHVAEHGGAADRLYLAGHSAGGHLAALLATDNQYLKAAGADAAAVKGVISLSGLYAVPDDRAAVFGGDAARKQASPQHHLRADLPPFFLAYADKDNPDKDKHTAAFADALKAKKVAATVYVGKDRDHGTLFSKIADGDPTGQAVLAFIHATEADKK</sequence>
<dbReference type="Pfam" id="PF20434">
    <property type="entry name" value="BD-FAE"/>
    <property type="match status" value="1"/>
</dbReference>
<dbReference type="OrthoDB" id="9806180at2"/>
<organism evidence="4 5">
    <name type="scientific">Limnoglobus roseus</name>
    <dbReference type="NCBI Taxonomy" id="2598579"/>
    <lineage>
        <taxon>Bacteria</taxon>
        <taxon>Pseudomonadati</taxon>
        <taxon>Planctomycetota</taxon>
        <taxon>Planctomycetia</taxon>
        <taxon>Gemmatales</taxon>
        <taxon>Gemmataceae</taxon>
        <taxon>Limnoglobus</taxon>
    </lineage>
</organism>
<dbReference type="RefSeq" id="WP_149111084.1">
    <property type="nucleotide sequence ID" value="NZ_CP042425.1"/>
</dbReference>
<evidence type="ECO:0000313" key="4">
    <source>
        <dbReference type="EMBL" id="QEL16344.1"/>
    </source>
</evidence>
<evidence type="ECO:0000259" key="3">
    <source>
        <dbReference type="Pfam" id="PF20434"/>
    </source>
</evidence>
<dbReference type="GO" id="GO:0016787">
    <property type="term" value="F:hydrolase activity"/>
    <property type="evidence" value="ECO:0007669"/>
    <property type="project" value="UniProtKB-KW"/>
</dbReference>